<evidence type="ECO:0000256" key="1">
    <source>
        <dbReference type="SAM" id="SignalP"/>
    </source>
</evidence>
<evidence type="ECO:0008006" key="4">
    <source>
        <dbReference type="Google" id="ProtNLM"/>
    </source>
</evidence>
<gene>
    <name evidence="2" type="ORF">HG542_32730</name>
</gene>
<proteinExistence type="predicted"/>
<evidence type="ECO:0000313" key="2">
    <source>
        <dbReference type="EMBL" id="NVK82375.1"/>
    </source>
</evidence>
<feature type="signal peptide" evidence="1">
    <location>
        <begin position="1"/>
        <end position="24"/>
    </location>
</feature>
<keyword evidence="3" id="KW-1185">Reference proteome</keyword>
<accession>A0A7Y7BBE1</accession>
<keyword evidence="1" id="KW-0732">Signal</keyword>
<evidence type="ECO:0000313" key="3">
    <source>
        <dbReference type="Proteomes" id="UP000587462"/>
    </source>
</evidence>
<protein>
    <recommendedName>
        <fullName evidence="4">Secreted protein</fullName>
    </recommendedName>
</protein>
<dbReference type="AlphaFoldDB" id="A0A7Y7BBE1"/>
<dbReference type="RefSeq" id="WP_171087938.1">
    <property type="nucleotide sequence ID" value="NZ_BNBU01000018.1"/>
</dbReference>
<comment type="caution">
    <text evidence="2">The sequence shown here is derived from an EMBL/GenBank/DDBJ whole genome shotgun (WGS) entry which is preliminary data.</text>
</comment>
<feature type="chain" id="PRO_5038788276" description="Secreted protein" evidence="1">
    <location>
        <begin position="25"/>
        <end position="190"/>
    </location>
</feature>
<dbReference type="Proteomes" id="UP000587462">
    <property type="component" value="Unassembled WGS sequence"/>
</dbReference>
<sequence>MFAPRTFAALAATAAAVAAVAVTAGTGKATPPPPSFAAHGGSDFAQLSSGIDQEQNGNVKAVQFEHVDGIHGLTATRDSVTVEHDGMYMIVVAPQVFTEEGGVQRGKDPTRGCADTWFNVNDQDVPNSSVRLCQAAAHSTHVVVAQTVTPLKAGDVLRVKAKGDDVKFDATQPSEGPLIPSVILSVARVS</sequence>
<organism evidence="2 3">
    <name type="scientific">Streptomyces morookaense</name>
    <name type="common">Streptoverticillium morookaense</name>
    <dbReference type="NCBI Taxonomy" id="1970"/>
    <lineage>
        <taxon>Bacteria</taxon>
        <taxon>Bacillati</taxon>
        <taxon>Actinomycetota</taxon>
        <taxon>Actinomycetes</taxon>
        <taxon>Kitasatosporales</taxon>
        <taxon>Streptomycetaceae</taxon>
        <taxon>Streptomyces</taxon>
    </lineage>
</organism>
<reference evidence="2 3" key="1">
    <citation type="submission" date="2020-04" db="EMBL/GenBank/DDBJ databases">
        <title>Draft Genome Sequence of Streptomyces morookaense DSM 40503, an 8-azaguanine-producing strain.</title>
        <authorList>
            <person name="Qi J."/>
            <person name="Gao J.-M."/>
        </authorList>
    </citation>
    <scope>NUCLEOTIDE SEQUENCE [LARGE SCALE GENOMIC DNA]</scope>
    <source>
        <strain evidence="2 3">DSM 40503</strain>
    </source>
</reference>
<name>A0A7Y7BBE1_STRMO</name>
<dbReference type="EMBL" id="JABBXF010000127">
    <property type="protein sequence ID" value="NVK82375.1"/>
    <property type="molecule type" value="Genomic_DNA"/>
</dbReference>